<evidence type="ECO:0000256" key="2">
    <source>
        <dbReference type="SAM" id="Phobius"/>
    </source>
</evidence>
<name>A0A021VLA3_9CELL</name>
<organism evidence="4 5">
    <name type="scientific">Actinotalea ferrariae CF5-4</name>
    <dbReference type="NCBI Taxonomy" id="948458"/>
    <lineage>
        <taxon>Bacteria</taxon>
        <taxon>Bacillati</taxon>
        <taxon>Actinomycetota</taxon>
        <taxon>Actinomycetes</taxon>
        <taxon>Micrococcales</taxon>
        <taxon>Cellulomonadaceae</taxon>
        <taxon>Actinotalea</taxon>
    </lineage>
</organism>
<gene>
    <name evidence="4" type="ORF">N866_13755</name>
</gene>
<reference evidence="4 5" key="1">
    <citation type="submission" date="2014-01" db="EMBL/GenBank/DDBJ databases">
        <title>Actinotalea ferrariae CF5-4.</title>
        <authorList>
            <person name="Chen F."/>
            <person name="Li Y."/>
            <person name="Wang G."/>
        </authorList>
    </citation>
    <scope>NUCLEOTIDE SEQUENCE [LARGE SCALE GENOMIC DNA]</scope>
    <source>
        <strain evidence="4 5">CF5-4</strain>
    </source>
</reference>
<feature type="region of interest" description="Disordered" evidence="1">
    <location>
        <begin position="1"/>
        <end position="36"/>
    </location>
</feature>
<keyword evidence="2" id="KW-1133">Transmembrane helix</keyword>
<protein>
    <recommendedName>
        <fullName evidence="3">SAF domain-containing protein</fullName>
    </recommendedName>
</protein>
<comment type="caution">
    <text evidence="4">The sequence shown here is derived from an EMBL/GenBank/DDBJ whole genome shotgun (WGS) entry which is preliminary data.</text>
</comment>
<dbReference type="Pfam" id="PF08666">
    <property type="entry name" value="SAF"/>
    <property type="match status" value="1"/>
</dbReference>
<dbReference type="Proteomes" id="UP000019753">
    <property type="component" value="Unassembled WGS sequence"/>
</dbReference>
<evidence type="ECO:0000256" key="1">
    <source>
        <dbReference type="SAM" id="MobiDB-lite"/>
    </source>
</evidence>
<evidence type="ECO:0000259" key="3">
    <source>
        <dbReference type="SMART" id="SM00858"/>
    </source>
</evidence>
<dbReference type="InterPro" id="IPR013974">
    <property type="entry name" value="SAF"/>
</dbReference>
<feature type="domain" description="SAF" evidence="3">
    <location>
        <begin position="71"/>
        <end position="133"/>
    </location>
</feature>
<keyword evidence="2" id="KW-0472">Membrane</keyword>
<sequence>MSTTVGQRRSGVAGQDGGLARAEDAGPLPAPRAARLRRPGWRDPRLLLGTALVGVSVLLGSWAVTTAGRTVPVLAAGAALVPGDQIRPEDVRVQEVRLPEGGAEYLLAGADLEGLVVTRVVREGELVPASAVATAPDLGARAVAVTTGAPVSAAVVEGSLVDVWFVPEQSDRADDDGGPLPRQLAAALVVAEVETGSSAFSVTAGTTVHVLVPTTDLPTVLAAVRGPGVVDLVPVPGGTS</sequence>
<dbReference type="RefSeq" id="WP_155855475.1">
    <property type="nucleotide sequence ID" value="NZ_AXCW01000389.1"/>
</dbReference>
<dbReference type="EMBL" id="AXCW01000389">
    <property type="protein sequence ID" value="EYR61956.1"/>
    <property type="molecule type" value="Genomic_DNA"/>
</dbReference>
<feature type="transmembrane region" description="Helical" evidence="2">
    <location>
        <begin position="46"/>
        <end position="64"/>
    </location>
</feature>
<evidence type="ECO:0000313" key="5">
    <source>
        <dbReference type="Proteomes" id="UP000019753"/>
    </source>
</evidence>
<keyword evidence="2" id="KW-0812">Transmembrane</keyword>
<dbReference type="CDD" id="cd11614">
    <property type="entry name" value="SAF_CpaB_FlgA_like"/>
    <property type="match status" value="1"/>
</dbReference>
<proteinExistence type="predicted"/>
<evidence type="ECO:0000313" key="4">
    <source>
        <dbReference type="EMBL" id="EYR61956.1"/>
    </source>
</evidence>
<accession>A0A021VLA3</accession>
<dbReference type="AlphaFoldDB" id="A0A021VLA3"/>
<dbReference type="SMART" id="SM00858">
    <property type="entry name" value="SAF"/>
    <property type="match status" value="1"/>
</dbReference>
<keyword evidence="5" id="KW-1185">Reference proteome</keyword>